<dbReference type="EMBL" id="QFXE01000005">
    <property type="protein sequence ID" value="RDH87511.1"/>
    <property type="molecule type" value="Genomic_DNA"/>
</dbReference>
<evidence type="ECO:0000313" key="2">
    <source>
        <dbReference type="Proteomes" id="UP000254771"/>
    </source>
</evidence>
<dbReference type="AlphaFoldDB" id="A0A370DSI8"/>
<evidence type="ECO:0000313" key="1">
    <source>
        <dbReference type="EMBL" id="RDH87511.1"/>
    </source>
</evidence>
<reference evidence="1 2" key="1">
    <citation type="journal article" date="2018" name="ISME J.">
        <title>Endosymbiont genomes yield clues of tubeworm success.</title>
        <authorList>
            <person name="Li Y."/>
            <person name="Liles M.R."/>
            <person name="Halanych K.M."/>
        </authorList>
    </citation>
    <scope>NUCLEOTIDE SEQUENCE [LARGE SCALE GENOMIC DNA]</scope>
    <source>
        <strain evidence="1">A1462</strain>
    </source>
</reference>
<proteinExistence type="predicted"/>
<protein>
    <submittedName>
        <fullName evidence="1">Uncharacterized protein</fullName>
    </submittedName>
</protein>
<organism evidence="1 2">
    <name type="scientific">endosymbiont of Escarpia spicata</name>
    <dbReference type="NCBI Taxonomy" id="2200908"/>
    <lineage>
        <taxon>Bacteria</taxon>
        <taxon>Pseudomonadati</taxon>
        <taxon>Pseudomonadota</taxon>
        <taxon>Gammaproteobacteria</taxon>
        <taxon>sulfur-oxidizing symbionts</taxon>
    </lineage>
</organism>
<sequence length="259" mass="28830">MFGFLKDKPALDETSIEWLFDLYAWALRNFDAGVFYHETILVVPSNEFFPGRESSLHGMANLIFEQAKGYAGMGHWPTRLIDQGSCHIMAPPKLQIDGALRGLQGSVPESVDEVNRLTFTYDPALVNNPEALIATYAHMLAHYLGSAAQEPPPGGEQNWPHCTEVLAVFLGFGLMFANSASRFKVSSCGSCGGGQAERSSYLSQFDITYALAMFAVLKEMPDKVVLRHLKKSLRSYYKQAARDVRRREDMLSRLRGIGV</sequence>
<keyword evidence="2" id="KW-1185">Reference proteome</keyword>
<name>A0A370DSI8_9GAMM</name>
<dbReference type="Proteomes" id="UP000254771">
    <property type="component" value="Unassembled WGS sequence"/>
</dbReference>
<comment type="caution">
    <text evidence="1">The sequence shown here is derived from an EMBL/GenBank/DDBJ whole genome shotgun (WGS) entry which is preliminary data.</text>
</comment>
<gene>
    <name evidence="1" type="ORF">DIZ78_02765</name>
</gene>
<accession>A0A370DSI8</accession>